<evidence type="ECO:0000313" key="4">
    <source>
        <dbReference type="EMBL" id="KZT01088.1"/>
    </source>
</evidence>
<organism evidence="4 5">
    <name type="scientific">Laetiporus sulphureus 93-53</name>
    <dbReference type="NCBI Taxonomy" id="1314785"/>
    <lineage>
        <taxon>Eukaryota</taxon>
        <taxon>Fungi</taxon>
        <taxon>Dikarya</taxon>
        <taxon>Basidiomycota</taxon>
        <taxon>Agaricomycotina</taxon>
        <taxon>Agaricomycetes</taxon>
        <taxon>Polyporales</taxon>
        <taxon>Laetiporus</taxon>
    </lineage>
</organism>
<evidence type="ECO:0000313" key="5">
    <source>
        <dbReference type="Proteomes" id="UP000076871"/>
    </source>
</evidence>
<dbReference type="EMBL" id="KV427670">
    <property type="protein sequence ID" value="KZT01088.1"/>
    <property type="molecule type" value="Genomic_DNA"/>
</dbReference>
<dbReference type="RefSeq" id="XP_040758828.1">
    <property type="nucleotide sequence ID" value="XM_040902685.1"/>
</dbReference>
<name>A0A165BHV7_9APHY</name>
<feature type="domain" description="Thioester reductase (TE)" evidence="3">
    <location>
        <begin position="44"/>
        <end position="257"/>
    </location>
</feature>
<dbReference type="Gene3D" id="3.40.50.720">
    <property type="entry name" value="NAD(P)-binding Rossmann-like Domain"/>
    <property type="match status" value="1"/>
</dbReference>
<keyword evidence="1" id="KW-0596">Phosphopantetheine</keyword>
<gene>
    <name evidence="4" type="ORF">LAESUDRAFT_494968</name>
</gene>
<dbReference type="InParanoid" id="A0A165BHV7"/>
<reference evidence="4 5" key="1">
    <citation type="journal article" date="2016" name="Mol. Biol. Evol.">
        <title>Comparative Genomics of Early-Diverging Mushroom-Forming Fungi Provides Insights into the Origins of Lignocellulose Decay Capabilities.</title>
        <authorList>
            <person name="Nagy L.G."/>
            <person name="Riley R."/>
            <person name="Tritt A."/>
            <person name="Adam C."/>
            <person name="Daum C."/>
            <person name="Floudas D."/>
            <person name="Sun H."/>
            <person name="Yadav J.S."/>
            <person name="Pangilinan J."/>
            <person name="Larsson K.H."/>
            <person name="Matsuura K."/>
            <person name="Barry K."/>
            <person name="Labutti K."/>
            <person name="Kuo R."/>
            <person name="Ohm R.A."/>
            <person name="Bhattacharya S.S."/>
            <person name="Shirouzu T."/>
            <person name="Yoshinaga Y."/>
            <person name="Martin F.M."/>
            <person name="Grigoriev I.V."/>
            <person name="Hibbett D.S."/>
        </authorList>
    </citation>
    <scope>NUCLEOTIDE SEQUENCE [LARGE SCALE GENOMIC DNA]</scope>
    <source>
        <strain evidence="4 5">93-53</strain>
    </source>
</reference>
<evidence type="ECO:0000256" key="2">
    <source>
        <dbReference type="ARBA" id="ARBA00022553"/>
    </source>
</evidence>
<dbReference type="PANTHER" id="PTHR43439">
    <property type="entry name" value="PHENYLACETATE-COENZYME A LIGASE"/>
    <property type="match status" value="1"/>
</dbReference>
<dbReference type="InterPro" id="IPR051414">
    <property type="entry name" value="Adenylate-forming_Reductase"/>
</dbReference>
<dbReference type="SUPFAM" id="SSF51735">
    <property type="entry name" value="NAD(P)-binding Rossmann-fold domains"/>
    <property type="match status" value="1"/>
</dbReference>
<proteinExistence type="predicted"/>
<dbReference type="AlphaFoldDB" id="A0A165BHV7"/>
<protein>
    <submittedName>
        <fullName evidence="4">NAD(P)-binding protein</fullName>
    </submittedName>
</protein>
<accession>A0A165BHV7</accession>
<dbReference type="GeneID" id="63819716"/>
<dbReference type="InterPro" id="IPR013120">
    <property type="entry name" value="FAR_NAD-bd"/>
</dbReference>
<keyword evidence="5" id="KW-1185">Reference proteome</keyword>
<sequence length="420" mass="46327">MAGSDSLTSAMRQMLAKFTTDFPTRRTYSKPITEPFTGRDVVLITGTTGSFGCHLLDALIAAHDVSRVYALNRRSTKPLRERQAAALQERGIDASILNSEKLILLESDITAENWALPQSVFHEMHLSVTHVIHNAWRVNVIAKLPTFESVLQGLRNFIDFCLTSSLPSPPRLLFTSSMGVIQGAPRDMAIPEAAVLPELAVSNGYSQSKWIAEQMLFAAAATTPLDPLVVRVGQLTGGKAGAWAPQEWFPVMVQSAPYVGCFADDPRDVLWVPFEIAAAALLDFRKASNETHVVHLVHPQPVIWHSLAAVISSELSVPLVPFAEWLAKLEHAARSGSTDNMPQQITRAAQLIPFLRSLLEAKLTTRLALSWPEVEEKRALEASSTLADPALRRLGADDVKRWIAYWERCGAMSRERPARL</sequence>
<dbReference type="Proteomes" id="UP000076871">
    <property type="component" value="Unassembled WGS sequence"/>
</dbReference>
<dbReference type="Pfam" id="PF07993">
    <property type="entry name" value="NAD_binding_4"/>
    <property type="match status" value="1"/>
</dbReference>
<evidence type="ECO:0000259" key="3">
    <source>
        <dbReference type="Pfam" id="PF07993"/>
    </source>
</evidence>
<dbReference type="STRING" id="1314785.A0A165BHV7"/>
<dbReference type="InterPro" id="IPR036291">
    <property type="entry name" value="NAD(P)-bd_dom_sf"/>
</dbReference>
<dbReference type="PANTHER" id="PTHR43439:SF2">
    <property type="entry name" value="ENZYME, PUTATIVE (JCVI)-RELATED"/>
    <property type="match status" value="1"/>
</dbReference>
<dbReference type="OrthoDB" id="2499931at2759"/>
<keyword evidence="2" id="KW-0597">Phosphoprotein</keyword>
<evidence type="ECO:0000256" key="1">
    <source>
        <dbReference type="ARBA" id="ARBA00022450"/>
    </source>
</evidence>